<reference evidence="1" key="1">
    <citation type="submission" date="2023-04" db="EMBL/GenBank/DDBJ databases">
        <title>Draft Genome sequencing of Naganishia species isolated from polar environments using Oxford Nanopore Technology.</title>
        <authorList>
            <person name="Leo P."/>
            <person name="Venkateswaran K."/>
        </authorList>
    </citation>
    <scope>NUCLEOTIDE SEQUENCE</scope>
    <source>
        <strain evidence="1">DBVPG 5303</strain>
    </source>
</reference>
<keyword evidence="2" id="KW-1185">Reference proteome</keyword>
<evidence type="ECO:0000313" key="1">
    <source>
        <dbReference type="EMBL" id="KAJ9115755.1"/>
    </source>
</evidence>
<dbReference type="Proteomes" id="UP001234202">
    <property type="component" value="Unassembled WGS sequence"/>
</dbReference>
<organism evidence="1 2">
    <name type="scientific">Naganishia onofrii</name>
    <dbReference type="NCBI Taxonomy" id="1851511"/>
    <lineage>
        <taxon>Eukaryota</taxon>
        <taxon>Fungi</taxon>
        <taxon>Dikarya</taxon>
        <taxon>Basidiomycota</taxon>
        <taxon>Agaricomycotina</taxon>
        <taxon>Tremellomycetes</taxon>
        <taxon>Filobasidiales</taxon>
        <taxon>Filobasidiaceae</taxon>
        <taxon>Naganishia</taxon>
    </lineage>
</organism>
<name>A0ACC2WX85_9TREE</name>
<gene>
    <name evidence="1" type="ORF">QFC24_006938</name>
</gene>
<accession>A0ACC2WX85</accession>
<proteinExistence type="predicted"/>
<evidence type="ECO:0000313" key="2">
    <source>
        <dbReference type="Proteomes" id="UP001234202"/>
    </source>
</evidence>
<dbReference type="EMBL" id="JASBWV010000042">
    <property type="protein sequence ID" value="KAJ9115755.1"/>
    <property type="molecule type" value="Genomic_DNA"/>
</dbReference>
<sequence length="240" mass="26629">MPRFTTPREDAIIFHIDMDVMKERMSMFYLPAQVRVQADSATVLKQILRRIEQHGAERFTDIDVLQQRMAQHRELLDKVAQRDSQSISRSSPANTIDLHQVLTALRQRLPENNLVLNESISNYPAVWMNLAPTRPGSLITSGGSSLGWALGAAIGAALAGKANPKYAKDLITVIVGDGTYIFGIPSASFWMARRYDTAAGGAWWKQVKETSEAVAAIEEGIDMVCSQRRCAVIEVVLPKF</sequence>
<protein>
    <submittedName>
        <fullName evidence="1">Uncharacterized protein</fullName>
    </submittedName>
</protein>
<comment type="caution">
    <text evidence="1">The sequence shown here is derived from an EMBL/GenBank/DDBJ whole genome shotgun (WGS) entry which is preliminary data.</text>
</comment>